<dbReference type="PROSITE" id="PS51385">
    <property type="entry name" value="YJEF_N"/>
    <property type="match status" value="1"/>
</dbReference>
<keyword evidence="15" id="KW-0456">Lyase</keyword>
<gene>
    <name evidence="23" type="ORF">UFOPK3674_01216</name>
</gene>
<feature type="domain" description="YjeF C-terminal" evidence="21">
    <location>
        <begin position="224"/>
        <end position="505"/>
    </location>
</feature>
<evidence type="ECO:0000256" key="12">
    <source>
        <dbReference type="ARBA" id="ARBA00022958"/>
    </source>
</evidence>
<evidence type="ECO:0000256" key="3">
    <source>
        <dbReference type="ARBA" id="ARBA00001958"/>
    </source>
</evidence>
<protein>
    <recommendedName>
        <fullName evidence="18">Nicotinamide nucleotide repair protein</fullName>
        <ecNumber evidence="7">4.2.1.136</ecNumber>
        <ecNumber evidence="6">5.1.99.6</ecNumber>
    </recommendedName>
</protein>
<dbReference type="Gene3D" id="3.40.50.10260">
    <property type="entry name" value="YjeF N-terminal domain"/>
    <property type="match status" value="1"/>
</dbReference>
<evidence type="ECO:0000256" key="18">
    <source>
        <dbReference type="ARBA" id="ARBA00032624"/>
    </source>
</evidence>
<dbReference type="InterPro" id="IPR029056">
    <property type="entry name" value="Ribokinase-like"/>
</dbReference>
<evidence type="ECO:0000256" key="13">
    <source>
        <dbReference type="ARBA" id="ARBA00023027"/>
    </source>
</evidence>
<dbReference type="GO" id="GO:0052855">
    <property type="term" value="F:ADP-dependent NAD(P)H-hydrate dehydratase activity"/>
    <property type="evidence" value="ECO:0007669"/>
    <property type="project" value="UniProtKB-EC"/>
</dbReference>
<organism evidence="23">
    <name type="scientific">freshwater metagenome</name>
    <dbReference type="NCBI Taxonomy" id="449393"/>
    <lineage>
        <taxon>unclassified sequences</taxon>
        <taxon>metagenomes</taxon>
        <taxon>ecological metagenomes</taxon>
    </lineage>
</organism>
<keyword evidence="16" id="KW-0511">Multifunctional enzyme</keyword>
<evidence type="ECO:0000256" key="9">
    <source>
        <dbReference type="ARBA" id="ARBA00022741"/>
    </source>
</evidence>
<evidence type="ECO:0000256" key="5">
    <source>
        <dbReference type="ARBA" id="ARBA00009524"/>
    </source>
</evidence>
<comment type="similarity">
    <text evidence="4">In the N-terminal section; belongs to the NnrE/AIBP family.</text>
</comment>
<evidence type="ECO:0000256" key="15">
    <source>
        <dbReference type="ARBA" id="ARBA00023239"/>
    </source>
</evidence>
<dbReference type="Gene3D" id="3.40.1190.20">
    <property type="match status" value="1"/>
</dbReference>
<reference evidence="23" key="1">
    <citation type="submission" date="2020-05" db="EMBL/GenBank/DDBJ databases">
        <authorList>
            <person name="Chiriac C."/>
            <person name="Salcher M."/>
            <person name="Ghai R."/>
            <person name="Kavagutti S V."/>
        </authorList>
    </citation>
    <scope>NUCLEOTIDE SEQUENCE</scope>
</reference>
<dbReference type="PROSITE" id="PS01050">
    <property type="entry name" value="YJEF_C_2"/>
    <property type="match status" value="1"/>
</dbReference>
<dbReference type="InterPro" id="IPR030677">
    <property type="entry name" value="Nnr"/>
</dbReference>
<keyword evidence="8" id="KW-0479">Metal-binding</keyword>
<evidence type="ECO:0000256" key="8">
    <source>
        <dbReference type="ARBA" id="ARBA00022723"/>
    </source>
</evidence>
<comment type="catalytic activity">
    <reaction evidence="20">
        <text>(6S)-NADPHX + ADP = AMP + phosphate + NADPH + H(+)</text>
        <dbReference type="Rhea" id="RHEA:32235"/>
        <dbReference type="ChEBI" id="CHEBI:15378"/>
        <dbReference type="ChEBI" id="CHEBI:43474"/>
        <dbReference type="ChEBI" id="CHEBI:57783"/>
        <dbReference type="ChEBI" id="CHEBI:64076"/>
        <dbReference type="ChEBI" id="CHEBI:456215"/>
        <dbReference type="ChEBI" id="CHEBI:456216"/>
        <dbReference type="EC" id="4.2.1.136"/>
    </reaction>
</comment>
<dbReference type="SUPFAM" id="SSF53613">
    <property type="entry name" value="Ribokinase-like"/>
    <property type="match status" value="1"/>
</dbReference>
<dbReference type="InterPro" id="IPR000631">
    <property type="entry name" value="CARKD"/>
</dbReference>
<evidence type="ECO:0000256" key="11">
    <source>
        <dbReference type="ARBA" id="ARBA00022857"/>
    </source>
</evidence>
<dbReference type="PROSITE" id="PS51383">
    <property type="entry name" value="YJEF_C_3"/>
    <property type="match status" value="1"/>
</dbReference>
<accession>A0A6J7IKY4</accession>
<dbReference type="GO" id="GO:0046872">
    <property type="term" value="F:metal ion binding"/>
    <property type="evidence" value="ECO:0007669"/>
    <property type="project" value="UniProtKB-KW"/>
</dbReference>
<comment type="similarity">
    <text evidence="5">In the C-terminal section; belongs to the NnrD/CARKD family.</text>
</comment>
<evidence type="ECO:0000256" key="7">
    <source>
        <dbReference type="ARBA" id="ARBA00013129"/>
    </source>
</evidence>
<sequence>MSLPPWTIPLLDPVAARAVDRWAIEERGIPGLDLMERAAEALAAAVLEAAPQGRIAVVCGAGNNAGDGYAAARLLRKAWRDVDVFWARDPHELTGDAAVQAQRLPGAAPAPFTVGCLAGCTLVVDALLGIGTAGAPRGAVADAITAISASGLPVVACDVPSGVDAATGEVAAPAIRALATVTFDAPKIGLLVHPGKAHAGSLRVADIGIPRGAPSGDPRVGLIEDDPLLRLLSTRGPQWTKFTSGRVLIAGGSQGLLGAVVLAAQAAMRAGAGYVTACVPAGLEGAAAAQLVEVMQIALPAQEGGHSRGGVAQVLESLAQRRGTLVLGPGLGRHSGAAVFARELAAKAPGPLVLDADGLGSFARELERLIERDAPTVLTPHEGELARLLGVDSADVAGRRLHHARLAAERSGAIVVLKGDDTLIADPGGAVMVSPGASPALATAGTGDVLSGVIGALLARGEDPLVAACAGVRLHARAGGLAAQRLGVDGAIARDIIAELPAARP</sequence>
<dbReference type="Pfam" id="PF01256">
    <property type="entry name" value="Carb_kinase"/>
    <property type="match status" value="1"/>
</dbReference>
<evidence type="ECO:0000256" key="2">
    <source>
        <dbReference type="ARBA" id="ARBA00000909"/>
    </source>
</evidence>
<dbReference type="PIRSF" id="PIRSF017184">
    <property type="entry name" value="Nnr"/>
    <property type="match status" value="1"/>
</dbReference>
<dbReference type="InterPro" id="IPR017953">
    <property type="entry name" value="Carbohydrate_kinase_pred_CS"/>
</dbReference>
<dbReference type="EC" id="4.2.1.136" evidence="7"/>
<dbReference type="EMBL" id="CAFBMX010000005">
    <property type="protein sequence ID" value="CAB4931923.1"/>
    <property type="molecule type" value="Genomic_DNA"/>
</dbReference>
<keyword evidence="13" id="KW-0520">NAD</keyword>
<evidence type="ECO:0000256" key="16">
    <source>
        <dbReference type="ARBA" id="ARBA00023268"/>
    </source>
</evidence>
<dbReference type="GO" id="GO:0005524">
    <property type="term" value="F:ATP binding"/>
    <property type="evidence" value="ECO:0007669"/>
    <property type="project" value="UniProtKB-KW"/>
</dbReference>
<dbReference type="SUPFAM" id="SSF64153">
    <property type="entry name" value="YjeF N-terminal domain-like"/>
    <property type="match status" value="1"/>
</dbReference>
<evidence type="ECO:0000256" key="19">
    <source>
        <dbReference type="ARBA" id="ARBA00048238"/>
    </source>
</evidence>
<feature type="domain" description="YjeF N-terminal" evidence="22">
    <location>
        <begin position="16"/>
        <end position="215"/>
    </location>
</feature>
<dbReference type="EC" id="5.1.99.6" evidence="6"/>
<comment type="catalytic activity">
    <reaction evidence="19">
        <text>(6S)-NADHX + ADP = AMP + phosphate + NADH + H(+)</text>
        <dbReference type="Rhea" id="RHEA:32223"/>
        <dbReference type="ChEBI" id="CHEBI:15378"/>
        <dbReference type="ChEBI" id="CHEBI:43474"/>
        <dbReference type="ChEBI" id="CHEBI:57945"/>
        <dbReference type="ChEBI" id="CHEBI:64074"/>
        <dbReference type="ChEBI" id="CHEBI:456215"/>
        <dbReference type="ChEBI" id="CHEBI:456216"/>
        <dbReference type="EC" id="4.2.1.136"/>
    </reaction>
</comment>
<dbReference type="HAMAP" id="MF_01966">
    <property type="entry name" value="NADHX_epimerase"/>
    <property type="match status" value="1"/>
</dbReference>
<dbReference type="AlphaFoldDB" id="A0A6J7IKY4"/>
<dbReference type="PANTHER" id="PTHR12592">
    <property type="entry name" value="ATP-DEPENDENT (S)-NAD(P)H-HYDRATE DEHYDRATASE FAMILY MEMBER"/>
    <property type="match status" value="1"/>
</dbReference>
<evidence type="ECO:0000256" key="14">
    <source>
        <dbReference type="ARBA" id="ARBA00023235"/>
    </source>
</evidence>
<dbReference type="GO" id="GO:0052856">
    <property type="term" value="F:NAD(P)HX epimerase activity"/>
    <property type="evidence" value="ECO:0007669"/>
    <property type="project" value="UniProtKB-EC"/>
</dbReference>
<name>A0A6J7IKY4_9ZZZZ</name>
<proteinExistence type="inferred from homology"/>
<dbReference type="NCBIfam" id="TIGR00196">
    <property type="entry name" value="yjeF_cterm"/>
    <property type="match status" value="1"/>
</dbReference>
<comment type="function">
    <text evidence="17">Bifunctional enzyme that catalyzes the epimerization of the S- and R-forms of NAD(P)HX and the dehydration of the S-form of NAD(P)HX at the expense of ADP, which is converted to AMP. This allows the repair of both epimers of NAD(P)HX, a damaged form of NAD(P)H that is a result of enzymatic or heat-dependent hydration.</text>
</comment>
<dbReference type="CDD" id="cd01171">
    <property type="entry name" value="YXKO-related"/>
    <property type="match status" value="1"/>
</dbReference>
<evidence type="ECO:0000259" key="21">
    <source>
        <dbReference type="PROSITE" id="PS51383"/>
    </source>
</evidence>
<evidence type="ECO:0000256" key="17">
    <source>
        <dbReference type="ARBA" id="ARBA00025153"/>
    </source>
</evidence>
<evidence type="ECO:0000256" key="1">
    <source>
        <dbReference type="ARBA" id="ARBA00000013"/>
    </source>
</evidence>
<evidence type="ECO:0000256" key="10">
    <source>
        <dbReference type="ARBA" id="ARBA00022840"/>
    </source>
</evidence>
<dbReference type="InterPro" id="IPR004443">
    <property type="entry name" value="YjeF_N_dom"/>
</dbReference>
<comment type="catalytic activity">
    <reaction evidence="2">
        <text>(6R)-NADPHX = (6S)-NADPHX</text>
        <dbReference type="Rhea" id="RHEA:32227"/>
        <dbReference type="ChEBI" id="CHEBI:64076"/>
        <dbReference type="ChEBI" id="CHEBI:64077"/>
        <dbReference type="EC" id="5.1.99.6"/>
    </reaction>
</comment>
<dbReference type="InterPro" id="IPR036652">
    <property type="entry name" value="YjeF_N_dom_sf"/>
</dbReference>
<keyword evidence="12" id="KW-0630">Potassium</keyword>
<dbReference type="Pfam" id="PF03853">
    <property type="entry name" value="YjeF_N"/>
    <property type="match status" value="1"/>
</dbReference>
<dbReference type="HAMAP" id="MF_01965">
    <property type="entry name" value="NADHX_dehydratase"/>
    <property type="match status" value="1"/>
</dbReference>
<evidence type="ECO:0000256" key="4">
    <source>
        <dbReference type="ARBA" id="ARBA00006001"/>
    </source>
</evidence>
<dbReference type="NCBIfam" id="TIGR00197">
    <property type="entry name" value="yjeF_nterm"/>
    <property type="match status" value="1"/>
</dbReference>
<evidence type="ECO:0000256" key="6">
    <source>
        <dbReference type="ARBA" id="ARBA00012228"/>
    </source>
</evidence>
<keyword evidence="14" id="KW-0413">Isomerase</keyword>
<comment type="cofactor">
    <cofactor evidence="3">
        <name>K(+)</name>
        <dbReference type="ChEBI" id="CHEBI:29103"/>
    </cofactor>
</comment>
<evidence type="ECO:0000313" key="23">
    <source>
        <dbReference type="EMBL" id="CAB4931923.1"/>
    </source>
</evidence>
<evidence type="ECO:0000256" key="20">
    <source>
        <dbReference type="ARBA" id="ARBA00049209"/>
    </source>
</evidence>
<keyword evidence="11" id="KW-0521">NADP</keyword>
<keyword evidence="10" id="KW-0067">ATP-binding</keyword>
<comment type="catalytic activity">
    <reaction evidence="1">
        <text>(6R)-NADHX = (6S)-NADHX</text>
        <dbReference type="Rhea" id="RHEA:32215"/>
        <dbReference type="ChEBI" id="CHEBI:64074"/>
        <dbReference type="ChEBI" id="CHEBI:64075"/>
        <dbReference type="EC" id="5.1.99.6"/>
    </reaction>
</comment>
<evidence type="ECO:0000259" key="22">
    <source>
        <dbReference type="PROSITE" id="PS51385"/>
    </source>
</evidence>
<dbReference type="GO" id="GO:0110051">
    <property type="term" value="P:metabolite repair"/>
    <property type="evidence" value="ECO:0007669"/>
    <property type="project" value="TreeGrafter"/>
</dbReference>
<keyword evidence="9" id="KW-0547">Nucleotide-binding</keyword>
<dbReference type="PANTHER" id="PTHR12592:SF0">
    <property type="entry name" value="ATP-DEPENDENT (S)-NAD(P)H-HYDRATE DEHYDRATASE"/>
    <property type="match status" value="1"/>
</dbReference>